<sequence length="62" mass="6976">MAHTYVADIQVAARYNVHRSTSWRWVKTDPSFPKPVTLTPGCTRWKLSDLEAWEAAKSGDAA</sequence>
<dbReference type="OrthoDB" id="8452166at2"/>
<evidence type="ECO:0000313" key="2">
    <source>
        <dbReference type="Proteomes" id="UP000030960"/>
    </source>
</evidence>
<dbReference type="AlphaFoldDB" id="A0A0B3RYL4"/>
<proteinExistence type="predicted"/>
<dbReference type="RefSeq" id="WP_082024622.1">
    <property type="nucleotide sequence ID" value="NZ_JSUQ01000008.1"/>
</dbReference>
<comment type="caution">
    <text evidence="1">The sequence shown here is derived from an EMBL/GenBank/DDBJ whole genome shotgun (WGS) entry which is preliminary data.</text>
</comment>
<reference evidence="1 2" key="1">
    <citation type="submission" date="2014-10" db="EMBL/GenBank/DDBJ databases">
        <title>Genome sequence of Ponticoccus sp. strain UMTAT08 isolated from clonal culture of toxic dinoflagellate Alexandrium tamiyavanichii.</title>
        <authorList>
            <person name="Gan H.Y."/>
            <person name="Muhd D.-D."/>
            <person name="Mohd Noor M.E."/>
            <person name="Yeong Y.S."/>
            <person name="Usup G."/>
        </authorList>
    </citation>
    <scope>NUCLEOTIDE SEQUENCE [LARGE SCALE GENOMIC DNA]</scope>
    <source>
        <strain evidence="1 2">UMTAT08</strain>
    </source>
</reference>
<name>A0A0B3RYL4_9RHOB</name>
<protein>
    <submittedName>
        <fullName evidence="1">Phage transcriptional regulator, AlpA</fullName>
    </submittedName>
</protein>
<dbReference type="Proteomes" id="UP000030960">
    <property type="component" value="Unassembled WGS sequence"/>
</dbReference>
<dbReference type="EMBL" id="JSUQ01000008">
    <property type="protein sequence ID" value="KHQ53187.1"/>
    <property type="molecule type" value="Genomic_DNA"/>
</dbReference>
<organism evidence="1 2">
    <name type="scientific">Mameliella alba</name>
    <dbReference type="NCBI Taxonomy" id="561184"/>
    <lineage>
        <taxon>Bacteria</taxon>
        <taxon>Pseudomonadati</taxon>
        <taxon>Pseudomonadota</taxon>
        <taxon>Alphaproteobacteria</taxon>
        <taxon>Rhodobacterales</taxon>
        <taxon>Roseobacteraceae</taxon>
        <taxon>Mameliella</taxon>
    </lineage>
</organism>
<gene>
    <name evidence="1" type="ORF">OA50_02214</name>
</gene>
<accession>A0A0B3RYL4</accession>
<evidence type="ECO:0000313" key="1">
    <source>
        <dbReference type="EMBL" id="KHQ53187.1"/>
    </source>
</evidence>
<keyword evidence="2" id="KW-1185">Reference proteome</keyword>